<accession>A0A1E1F1Q6</accession>
<keyword evidence="5 11" id="KW-0812">Transmembrane</keyword>
<protein>
    <submittedName>
        <fullName evidence="16">Ligand-gated channel</fullName>
    </submittedName>
</protein>
<dbReference type="PROSITE" id="PS52016">
    <property type="entry name" value="TONB_DEPENDENT_REC_3"/>
    <property type="match status" value="1"/>
</dbReference>
<proteinExistence type="inferred from homology"/>
<evidence type="ECO:0000256" key="11">
    <source>
        <dbReference type="PROSITE-ProRule" id="PRU01360"/>
    </source>
</evidence>
<evidence type="ECO:0000256" key="9">
    <source>
        <dbReference type="ARBA" id="ARBA00023136"/>
    </source>
</evidence>
<evidence type="ECO:0000256" key="2">
    <source>
        <dbReference type="ARBA" id="ARBA00022448"/>
    </source>
</evidence>
<evidence type="ECO:0000256" key="4">
    <source>
        <dbReference type="ARBA" id="ARBA00022496"/>
    </source>
</evidence>
<keyword evidence="8 12" id="KW-0798">TonB box</keyword>
<evidence type="ECO:0000256" key="5">
    <source>
        <dbReference type="ARBA" id="ARBA00022692"/>
    </source>
</evidence>
<feature type="domain" description="TonB-dependent receptor plug" evidence="15">
    <location>
        <begin position="61"/>
        <end position="167"/>
    </location>
</feature>
<dbReference type="InterPro" id="IPR012910">
    <property type="entry name" value="Plug_dom"/>
</dbReference>
<dbReference type="InterPro" id="IPR000531">
    <property type="entry name" value="Beta-barrel_TonB"/>
</dbReference>
<evidence type="ECO:0000256" key="13">
    <source>
        <dbReference type="SAM" id="SignalP"/>
    </source>
</evidence>
<evidence type="ECO:0000259" key="14">
    <source>
        <dbReference type="Pfam" id="PF00593"/>
    </source>
</evidence>
<feature type="signal peptide" evidence="13">
    <location>
        <begin position="1"/>
        <end position="29"/>
    </location>
</feature>
<feature type="domain" description="TonB-dependent receptor-like beta-barrel" evidence="14">
    <location>
        <begin position="323"/>
        <end position="765"/>
    </location>
</feature>
<evidence type="ECO:0000256" key="1">
    <source>
        <dbReference type="ARBA" id="ARBA00004571"/>
    </source>
</evidence>
<dbReference type="RefSeq" id="WP_231923387.1">
    <property type="nucleotide sequence ID" value="NZ_AP017655.1"/>
</dbReference>
<keyword evidence="17" id="KW-1185">Reference proteome</keyword>
<evidence type="ECO:0000256" key="10">
    <source>
        <dbReference type="ARBA" id="ARBA00023237"/>
    </source>
</evidence>
<dbReference type="InterPro" id="IPR039426">
    <property type="entry name" value="TonB-dep_rcpt-like"/>
</dbReference>
<keyword evidence="13" id="KW-0732">Signal</keyword>
<dbReference type="KEGG" id="sclo:SCLO_1014130"/>
<keyword evidence="9 11" id="KW-0472">Membrane</keyword>
<dbReference type="PANTHER" id="PTHR32552">
    <property type="entry name" value="FERRICHROME IRON RECEPTOR-RELATED"/>
    <property type="match status" value="1"/>
</dbReference>
<comment type="similarity">
    <text evidence="11 12">Belongs to the TonB-dependent receptor family.</text>
</comment>
<evidence type="ECO:0000313" key="17">
    <source>
        <dbReference type="Proteomes" id="UP000218272"/>
    </source>
</evidence>
<dbReference type="Pfam" id="PF07715">
    <property type="entry name" value="Plug"/>
    <property type="match status" value="1"/>
</dbReference>
<name>A0A1E1F1Q6_9SPHN</name>
<feature type="chain" id="PRO_5009112519" evidence="13">
    <location>
        <begin position="30"/>
        <end position="803"/>
    </location>
</feature>
<evidence type="ECO:0000313" key="16">
    <source>
        <dbReference type="EMBL" id="BAV64453.1"/>
    </source>
</evidence>
<organism evidence="16 17">
    <name type="scientific">Sphingobium cloacae</name>
    <dbReference type="NCBI Taxonomy" id="120107"/>
    <lineage>
        <taxon>Bacteria</taxon>
        <taxon>Pseudomonadati</taxon>
        <taxon>Pseudomonadota</taxon>
        <taxon>Alphaproteobacteria</taxon>
        <taxon>Sphingomonadales</taxon>
        <taxon>Sphingomonadaceae</taxon>
        <taxon>Sphingobium</taxon>
    </lineage>
</organism>
<keyword evidence="2 11" id="KW-0813">Transport</keyword>
<evidence type="ECO:0000256" key="6">
    <source>
        <dbReference type="ARBA" id="ARBA00023004"/>
    </source>
</evidence>
<evidence type="ECO:0000259" key="15">
    <source>
        <dbReference type="Pfam" id="PF07715"/>
    </source>
</evidence>
<evidence type="ECO:0000256" key="7">
    <source>
        <dbReference type="ARBA" id="ARBA00023065"/>
    </source>
</evidence>
<dbReference type="InterPro" id="IPR036942">
    <property type="entry name" value="Beta-barrel_TonB_sf"/>
</dbReference>
<keyword evidence="7" id="KW-0406">Ion transport</keyword>
<dbReference type="Proteomes" id="UP000218272">
    <property type="component" value="Chromosome SCLO_1"/>
</dbReference>
<keyword evidence="4" id="KW-0410">Iron transport</keyword>
<dbReference type="PANTHER" id="PTHR32552:SF81">
    <property type="entry name" value="TONB-DEPENDENT OUTER MEMBRANE RECEPTOR"/>
    <property type="match status" value="1"/>
</dbReference>
<dbReference type="AlphaFoldDB" id="A0A1E1F1Q6"/>
<evidence type="ECO:0000256" key="3">
    <source>
        <dbReference type="ARBA" id="ARBA00022452"/>
    </source>
</evidence>
<comment type="subcellular location">
    <subcellularLocation>
        <location evidence="1 11">Cell outer membrane</location>
        <topology evidence="1 11">Multi-pass membrane protein</topology>
    </subcellularLocation>
</comment>
<reference evidence="16 17" key="1">
    <citation type="submission" date="2016-10" db="EMBL/GenBank/DDBJ databases">
        <title>Complete Genome Sequence of the Nonylphenol-Degrading Bacterium Sphingobium cloacae JCM 10874T.</title>
        <authorList>
            <person name="Ootsuka M."/>
            <person name="Nishizawa T."/>
            <person name="Ohta H."/>
        </authorList>
    </citation>
    <scope>NUCLEOTIDE SEQUENCE [LARGE SCALE GENOMIC DNA]</scope>
    <source>
        <strain evidence="16 17">JCM 10874</strain>
    </source>
</reference>
<evidence type="ECO:0000256" key="8">
    <source>
        <dbReference type="ARBA" id="ARBA00023077"/>
    </source>
</evidence>
<dbReference type="Pfam" id="PF00593">
    <property type="entry name" value="TonB_dep_Rec_b-barrel"/>
    <property type="match status" value="1"/>
</dbReference>
<evidence type="ECO:0000256" key="12">
    <source>
        <dbReference type="RuleBase" id="RU003357"/>
    </source>
</evidence>
<dbReference type="EMBL" id="AP017655">
    <property type="protein sequence ID" value="BAV64453.1"/>
    <property type="molecule type" value="Genomic_DNA"/>
</dbReference>
<dbReference type="Gene3D" id="2.40.170.20">
    <property type="entry name" value="TonB-dependent receptor, beta-barrel domain"/>
    <property type="match status" value="1"/>
</dbReference>
<gene>
    <name evidence="16" type="ORF">SCLO_1014130</name>
</gene>
<dbReference type="GO" id="GO:0009279">
    <property type="term" value="C:cell outer membrane"/>
    <property type="evidence" value="ECO:0007669"/>
    <property type="project" value="UniProtKB-SubCell"/>
</dbReference>
<sequence length="803" mass="87640">MNMSNRTTRHVLASLMATSALLVAMPGHAQSSDPGSAPPAIQDQSTFGDIVVTANKRGENLQKVPISVSAFSGEQINRLNVRDTTQITQQIPSLHVNAFSPKLTIFSLRGISQNNFTDQLEAPVAVYLDNAYVASMNAISGQLFDVKRIEVLRGPQGTLFGRNATGGLIHYLSNDASEEEFNGYVQGDYGRFHSWSLEGAGGGALAPGLRIRAAARVEKADGYIKSRDTVLDDGTVLPGSGQDLGGRNGWSARVNLQYDVSPDATIGFWYKHAEDNHVATGGYVFENCDIEANGYCHTDATGLSDGTGGVINSLTGKPASPWEHFGERRGNLDRVVNSYQGDLNWRLDDGITLTAITNYLTLKQLYAEDGDAQPTLIANVDTSMDFHQFSQEIRLAGESSALKWQVGAYFLDMKYKGYHNITGAPVIDLAIAANGDFDTPTVEQPYKIKSRNWSLFAQGDITLTDRLSLTLGGRFSSDRKSIDYQAILVDPVINPDPVTLFTGEGLAAIVPGVNREKFDGWAARASLNYQATSDTLLFLSWNRGIKGGNWSLSSNIDPPDFKHRPETLNSFEAGFKTAFLNRTLRLNGTLFHYIYDDYQAFSLAGGVPHVYNSDAHSTGAELEAFWSPSRRFDAVLGATWQTSHVDSIPATGIQVGPEYFPGAPNTQYCTNQGGFFLCDFPQKTIVGAQFPNSPRFSLNYLLRYNVDVANGNIAAQVDGAWYDDQYLEVTNGRSSLQKAYNVTNASLTYTHQDTGIALTAWGKNVFNKAYRAYVLNLGILGTTSTYAPPATYGVTLRVPFGQR</sequence>
<keyword evidence="3 11" id="KW-1134">Transmembrane beta strand</keyword>
<keyword evidence="10 11" id="KW-0998">Cell outer membrane</keyword>
<dbReference type="GO" id="GO:0006826">
    <property type="term" value="P:iron ion transport"/>
    <property type="evidence" value="ECO:0007669"/>
    <property type="project" value="UniProtKB-KW"/>
</dbReference>
<keyword evidence="6" id="KW-0408">Iron</keyword>
<dbReference type="SUPFAM" id="SSF56935">
    <property type="entry name" value="Porins"/>
    <property type="match status" value="1"/>
</dbReference>